<dbReference type="Proteomes" id="UP001332939">
    <property type="component" value="Unassembled WGS sequence"/>
</dbReference>
<gene>
    <name evidence="7" type="ORF">NA736_07780</name>
</gene>
<keyword evidence="5 6" id="KW-0472">Membrane</keyword>
<evidence type="ECO:0000256" key="3">
    <source>
        <dbReference type="ARBA" id="ARBA00022692"/>
    </source>
</evidence>
<dbReference type="Pfam" id="PF01027">
    <property type="entry name" value="Bax1-I"/>
    <property type="match status" value="1"/>
</dbReference>
<comment type="subcellular location">
    <subcellularLocation>
        <location evidence="1">Membrane</location>
        <topology evidence="1">Multi-pass membrane protein</topology>
    </subcellularLocation>
</comment>
<feature type="transmembrane region" description="Helical" evidence="6">
    <location>
        <begin position="145"/>
        <end position="163"/>
    </location>
</feature>
<keyword evidence="8" id="KW-1185">Reference proteome</keyword>
<comment type="similarity">
    <text evidence="2 6">Belongs to the BI1 family.</text>
</comment>
<sequence length="236" mass="25908">MDRFSRSNDSIVQRTGSGLQTFMAQVYGWMTVGLLLTAFVALYVASSEALLSMIFSSKIVFFGLIIAQLGLVFVLSGMVHKMSGAMATSLFMLYSVLTGVTISSVLLLYTASSIASTFFICAAMFGALSVYGYTTKRSLTGMGSFLFMGLIGIIIASIVNIFMQSSMMSMVISYAGVLIFAGLTAYDTQKLKDMGNELNQEDKENMRRYSIMGALTLYLDFINLFLMLLRILGDRR</sequence>
<keyword evidence="4 6" id="KW-1133">Transmembrane helix</keyword>
<evidence type="ECO:0000313" key="8">
    <source>
        <dbReference type="Proteomes" id="UP001332939"/>
    </source>
</evidence>
<proteinExistence type="inferred from homology"/>
<evidence type="ECO:0000256" key="5">
    <source>
        <dbReference type="ARBA" id="ARBA00023136"/>
    </source>
</evidence>
<evidence type="ECO:0000256" key="4">
    <source>
        <dbReference type="ARBA" id="ARBA00022989"/>
    </source>
</evidence>
<name>A0ABU6EE09_9GAMM</name>
<dbReference type="CDD" id="cd10432">
    <property type="entry name" value="BI-1-like_bacterial"/>
    <property type="match status" value="1"/>
</dbReference>
<feature type="transmembrane region" description="Helical" evidence="6">
    <location>
        <begin position="209"/>
        <end position="232"/>
    </location>
</feature>
<feature type="transmembrane region" description="Helical" evidence="6">
    <location>
        <begin position="87"/>
        <end position="108"/>
    </location>
</feature>
<keyword evidence="3 6" id="KW-0812">Transmembrane</keyword>
<dbReference type="EMBL" id="JAMZOO010000001">
    <property type="protein sequence ID" value="MEB6856933.1"/>
    <property type="molecule type" value="Genomic_DNA"/>
</dbReference>
<evidence type="ECO:0000256" key="1">
    <source>
        <dbReference type="ARBA" id="ARBA00004141"/>
    </source>
</evidence>
<dbReference type="RefSeq" id="WP_109391371.1">
    <property type="nucleotide sequence ID" value="NZ_JAMZOO010000001.1"/>
</dbReference>
<protein>
    <submittedName>
        <fullName evidence="7">Bax inhibitor-1/YccA family protein</fullName>
    </submittedName>
</protein>
<dbReference type="InterPro" id="IPR006214">
    <property type="entry name" value="Bax_inhibitor_1-related"/>
</dbReference>
<reference evidence="7 8" key="1">
    <citation type="submission" date="2022-05" db="EMBL/GenBank/DDBJ databases">
        <title>Whole genome sequences of Escherichia coli of fish isolates collected from Assam, India.</title>
        <authorList>
            <person name="Sudha S."/>
            <person name="Muneeb K.H."/>
            <person name="Rakshit O."/>
            <person name="Mendem S.K."/>
            <person name="Raisen C."/>
            <person name="Holmes M.A."/>
            <person name="Shome B.R."/>
            <person name="Sivaraman G.K."/>
        </authorList>
    </citation>
    <scope>NUCLEOTIDE SEQUENCE [LARGE SCALE GENOMIC DNA]</scope>
    <source>
        <strain evidence="7 8">278</strain>
    </source>
</reference>
<feature type="transmembrane region" description="Helical" evidence="6">
    <location>
        <begin position="50"/>
        <end position="75"/>
    </location>
</feature>
<comment type="caution">
    <text evidence="7">The sequence shown here is derived from an EMBL/GenBank/DDBJ whole genome shotgun (WGS) entry which is preliminary data.</text>
</comment>
<evidence type="ECO:0000256" key="6">
    <source>
        <dbReference type="RuleBase" id="RU004379"/>
    </source>
</evidence>
<evidence type="ECO:0000313" key="7">
    <source>
        <dbReference type="EMBL" id="MEB6856933.1"/>
    </source>
</evidence>
<feature type="transmembrane region" description="Helical" evidence="6">
    <location>
        <begin position="21"/>
        <end position="44"/>
    </location>
</feature>
<dbReference type="PANTHER" id="PTHR23291">
    <property type="entry name" value="BAX INHIBITOR-RELATED"/>
    <property type="match status" value="1"/>
</dbReference>
<feature type="transmembrane region" description="Helical" evidence="6">
    <location>
        <begin position="169"/>
        <end position="188"/>
    </location>
</feature>
<feature type="transmembrane region" description="Helical" evidence="6">
    <location>
        <begin position="114"/>
        <end position="133"/>
    </location>
</feature>
<evidence type="ECO:0000256" key="2">
    <source>
        <dbReference type="ARBA" id="ARBA00010350"/>
    </source>
</evidence>
<dbReference type="PANTHER" id="PTHR23291:SF50">
    <property type="entry name" value="PROTEIN LIFEGUARD 4"/>
    <property type="match status" value="1"/>
</dbReference>
<accession>A0ABU6EE09</accession>
<organism evidence="7 8">
    <name type="scientific">Proteus cibi</name>
    <dbReference type="NCBI Taxonomy" id="2050966"/>
    <lineage>
        <taxon>Bacteria</taxon>
        <taxon>Pseudomonadati</taxon>
        <taxon>Pseudomonadota</taxon>
        <taxon>Gammaproteobacteria</taxon>
        <taxon>Enterobacterales</taxon>
        <taxon>Morganellaceae</taxon>
        <taxon>Proteus</taxon>
    </lineage>
</organism>